<sequence>MRNIDEFNITRAVLQSLEGCDDPRLQEIMGALVRHLHDFAREVRLTEAELMRGIAFLTAAGQKCDDKRQELILLSDTLGLSMLAVALNNARPAGATEATVFGPFHVHDAPRMEQGDDIAAGAPGEPLDVELCVCALDGTPIPHAEVDVWQADEQGLYDVQIPALGSRRRARAVMKADVEGRLRFRSIVPRAYPIPTDGPVGEMLVATGRHPWRPAHVHFMVKAAGYQTLITHVFRAGDPYLDSDVVFGVRNSLVASFDGDAQGRRRLDLRLVLAPLEP</sequence>
<evidence type="ECO:0000256" key="4">
    <source>
        <dbReference type="ARBA" id="ARBA00022964"/>
    </source>
</evidence>
<organism evidence="9 10">
    <name type="scientific">Azohydromonas lata</name>
    <dbReference type="NCBI Taxonomy" id="45677"/>
    <lineage>
        <taxon>Bacteria</taxon>
        <taxon>Pseudomonadati</taxon>
        <taxon>Pseudomonadota</taxon>
        <taxon>Betaproteobacteria</taxon>
        <taxon>Burkholderiales</taxon>
        <taxon>Sphaerotilaceae</taxon>
        <taxon>Azohydromonas</taxon>
    </lineage>
</organism>
<protein>
    <submittedName>
        <fullName evidence="9">Dioxygenase</fullName>
    </submittedName>
</protein>
<keyword evidence="4 9" id="KW-0223">Dioxygenase</keyword>
<comment type="similarity">
    <text evidence="2">Belongs to the intradiol ring-cleavage dioxygenase family.</text>
</comment>
<evidence type="ECO:0000256" key="3">
    <source>
        <dbReference type="ARBA" id="ARBA00022723"/>
    </source>
</evidence>
<dbReference type="InterPro" id="IPR000627">
    <property type="entry name" value="Intradiol_dOase_C"/>
</dbReference>
<keyword evidence="3" id="KW-0479">Metal-binding</keyword>
<dbReference type="Pfam" id="PF00775">
    <property type="entry name" value="Dioxygenase_C"/>
    <property type="match status" value="1"/>
</dbReference>
<dbReference type="RefSeq" id="WP_322464886.1">
    <property type="nucleotide sequence ID" value="NZ_JAXOJX010000007.1"/>
</dbReference>
<dbReference type="InterPro" id="IPR007535">
    <property type="entry name" value="Catechol_dOase_N"/>
</dbReference>
<keyword evidence="5" id="KW-0560">Oxidoreductase</keyword>
<dbReference type="EMBL" id="JAXOJX010000007">
    <property type="protein sequence ID" value="MDZ5456282.1"/>
    <property type="molecule type" value="Genomic_DNA"/>
</dbReference>
<keyword evidence="6" id="KW-0408">Iron</keyword>
<accession>A0ABU5IAZ3</accession>
<reference evidence="9 10" key="1">
    <citation type="submission" date="2023-11" db="EMBL/GenBank/DDBJ databases">
        <title>Draft genome of Azohydromonas lata strain H1 (DSM1123), a polyhydroxyalkanoate producer.</title>
        <authorList>
            <person name="Traversa D."/>
            <person name="D'Addabbo P."/>
            <person name="Pazzani C."/>
            <person name="Manzari C."/>
            <person name="Chiara M."/>
            <person name="Scrascia M."/>
        </authorList>
    </citation>
    <scope>NUCLEOTIDE SEQUENCE [LARGE SCALE GENOMIC DNA]</scope>
    <source>
        <strain evidence="9 10">H1</strain>
    </source>
</reference>
<evidence type="ECO:0000259" key="7">
    <source>
        <dbReference type="Pfam" id="PF00775"/>
    </source>
</evidence>
<dbReference type="Proteomes" id="UP001293718">
    <property type="component" value="Unassembled WGS sequence"/>
</dbReference>
<dbReference type="Pfam" id="PF04444">
    <property type="entry name" value="Dioxygenase_N"/>
    <property type="match status" value="1"/>
</dbReference>
<dbReference type="PANTHER" id="PTHR33711:SF7">
    <property type="entry name" value="INTRADIOL RING-CLEAVAGE DIOXYGENASES DOMAIN-CONTAINING PROTEIN-RELATED"/>
    <property type="match status" value="1"/>
</dbReference>
<evidence type="ECO:0000259" key="8">
    <source>
        <dbReference type="Pfam" id="PF04444"/>
    </source>
</evidence>
<name>A0ABU5IAZ3_9BURK</name>
<dbReference type="InterPro" id="IPR050770">
    <property type="entry name" value="Intradiol_RC_Dioxygenase"/>
</dbReference>
<evidence type="ECO:0000313" key="9">
    <source>
        <dbReference type="EMBL" id="MDZ5456282.1"/>
    </source>
</evidence>
<dbReference type="SUPFAM" id="SSF49482">
    <property type="entry name" value="Aromatic compound dioxygenase"/>
    <property type="match status" value="1"/>
</dbReference>
<feature type="domain" description="Intradiol ring-cleavage dioxygenases" evidence="7">
    <location>
        <begin position="105"/>
        <end position="263"/>
    </location>
</feature>
<dbReference type="GO" id="GO:0051213">
    <property type="term" value="F:dioxygenase activity"/>
    <property type="evidence" value="ECO:0007669"/>
    <property type="project" value="UniProtKB-KW"/>
</dbReference>
<comment type="caution">
    <text evidence="9">The sequence shown here is derived from an EMBL/GenBank/DDBJ whole genome shotgun (WGS) entry which is preliminary data.</text>
</comment>
<dbReference type="InterPro" id="IPR015889">
    <property type="entry name" value="Intradiol_dOase_core"/>
</dbReference>
<dbReference type="Gene3D" id="2.60.130.10">
    <property type="entry name" value="Aromatic compound dioxygenase"/>
    <property type="match status" value="1"/>
</dbReference>
<evidence type="ECO:0000256" key="1">
    <source>
        <dbReference type="ARBA" id="ARBA00001965"/>
    </source>
</evidence>
<evidence type="ECO:0000256" key="6">
    <source>
        <dbReference type="ARBA" id="ARBA00023004"/>
    </source>
</evidence>
<evidence type="ECO:0000313" key="10">
    <source>
        <dbReference type="Proteomes" id="UP001293718"/>
    </source>
</evidence>
<comment type="cofactor">
    <cofactor evidence="1">
        <name>Fe(3+)</name>
        <dbReference type="ChEBI" id="CHEBI:29034"/>
    </cofactor>
</comment>
<evidence type="ECO:0000256" key="5">
    <source>
        <dbReference type="ARBA" id="ARBA00023002"/>
    </source>
</evidence>
<dbReference type="PANTHER" id="PTHR33711">
    <property type="entry name" value="DIOXYGENASE, PUTATIVE (AFU_ORTHOLOGUE AFUA_2G02910)-RELATED"/>
    <property type="match status" value="1"/>
</dbReference>
<proteinExistence type="inferred from homology"/>
<gene>
    <name evidence="9" type="ORF">SM757_06820</name>
</gene>
<evidence type="ECO:0000256" key="2">
    <source>
        <dbReference type="ARBA" id="ARBA00007825"/>
    </source>
</evidence>
<keyword evidence="10" id="KW-1185">Reference proteome</keyword>
<feature type="domain" description="Catechol dioxygenase N-terminal" evidence="8">
    <location>
        <begin position="22"/>
        <end position="96"/>
    </location>
</feature>